<evidence type="ECO:0000256" key="2">
    <source>
        <dbReference type="SAM" id="MobiDB-lite"/>
    </source>
</evidence>
<keyword evidence="1" id="KW-0863">Zinc-finger</keyword>
<accession>A0AA39Q7T7</accession>
<dbReference type="GO" id="GO:0008270">
    <property type="term" value="F:zinc ion binding"/>
    <property type="evidence" value="ECO:0007669"/>
    <property type="project" value="UniProtKB-KW"/>
</dbReference>
<dbReference type="PROSITE" id="PS50089">
    <property type="entry name" value="ZF_RING_2"/>
    <property type="match status" value="1"/>
</dbReference>
<dbReference type="GO" id="GO:0061630">
    <property type="term" value="F:ubiquitin protein ligase activity"/>
    <property type="evidence" value="ECO:0007669"/>
    <property type="project" value="TreeGrafter"/>
</dbReference>
<dbReference type="Proteomes" id="UP001175228">
    <property type="component" value="Unassembled WGS sequence"/>
</dbReference>
<name>A0AA39Q7T7_9AGAR</name>
<proteinExistence type="predicted"/>
<keyword evidence="1" id="KW-0862">Zinc</keyword>
<dbReference type="AlphaFoldDB" id="A0AA39Q7T7"/>
<keyword evidence="1" id="KW-0479">Metal-binding</keyword>
<dbReference type="Pfam" id="PF13920">
    <property type="entry name" value="zf-C3HC4_3"/>
    <property type="match status" value="1"/>
</dbReference>
<dbReference type="InterPro" id="IPR001841">
    <property type="entry name" value="Znf_RING"/>
</dbReference>
<dbReference type="EMBL" id="JAUEPU010000014">
    <property type="protein sequence ID" value="KAK0496759.1"/>
    <property type="molecule type" value="Genomic_DNA"/>
</dbReference>
<feature type="domain" description="RING-type" evidence="3">
    <location>
        <begin position="719"/>
        <end position="762"/>
    </location>
</feature>
<comment type="caution">
    <text evidence="4">The sequence shown here is derived from an EMBL/GenBank/DDBJ whole genome shotgun (WGS) entry which is preliminary data.</text>
</comment>
<dbReference type="GO" id="GO:0016567">
    <property type="term" value="P:protein ubiquitination"/>
    <property type="evidence" value="ECO:0007669"/>
    <property type="project" value="TreeGrafter"/>
</dbReference>
<evidence type="ECO:0000259" key="3">
    <source>
        <dbReference type="PROSITE" id="PS50089"/>
    </source>
</evidence>
<dbReference type="PANTHER" id="PTHR22696">
    <property type="entry name" value="E3 UBIQUITIN-PROTEIN LIGASE RNF26"/>
    <property type="match status" value="1"/>
</dbReference>
<feature type="compositionally biased region" description="Acidic residues" evidence="2">
    <location>
        <begin position="602"/>
        <end position="635"/>
    </location>
</feature>
<gene>
    <name evidence="4" type="ORF">EDD18DRAFT_1163811</name>
</gene>
<dbReference type="Gene3D" id="3.30.40.10">
    <property type="entry name" value="Zinc/RING finger domain, C3HC4 (zinc finger)"/>
    <property type="match status" value="1"/>
</dbReference>
<feature type="region of interest" description="Disordered" evidence="2">
    <location>
        <begin position="601"/>
        <end position="639"/>
    </location>
</feature>
<protein>
    <recommendedName>
        <fullName evidence="3">RING-type domain-containing protein</fullName>
    </recommendedName>
</protein>
<keyword evidence="5" id="KW-1185">Reference proteome</keyword>
<organism evidence="4 5">
    <name type="scientific">Armillaria luteobubalina</name>
    <dbReference type="NCBI Taxonomy" id="153913"/>
    <lineage>
        <taxon>Eukaryota</taxon>
        <taxon>Fungi</taxon>
        <taxon>Dikarya</taxon>
        <taxon>Basidiomycota</taxon>
        <taxon>Agaricomycotina</taxon>
        <taxon>Agaricomycetes</taxon>
        <taxon>Agaricomycetidae</taxon>
        <taxon>Agaricales</taxon>
        <taxon>Marasmiineae</taxon>
        <taxon>Physalacriaceae</taxon>
        <taxon>Armillaria</taxon>
    </lineage>
</organism>
<evidence type="ECO:0000313" key="5">
    <source>
        <dbReference type="Proteomes" id="UP001175228"/>
    </source>
</evidence>
<evidence type="ECO:0000256" key="1">
    <source>
        <dbReference type="PROSITE-ProRule" id="PRU00175"/>
    </source>
</evidence>
<sequence>MSTGGPSEHSLPIPTHHDVVSGTYNISLNLSAIGSTLLSIPTWLLARIRKADDMLPEDTPIAEAVTWTVDRGGGEQAEYSIPDNTVIPWPLGVLHVGLYVGSVCYGCPDASHPEHCRPHPIPNASQLNSQRRHSSLIRRFYNALLPLDVSRTSTRLALHIPSLYYMCKMLLMWSLLLLKSADLCPEYESGTIHDLLDWSQQKEMNQIAWSTFCAVCAAFCVEGFVKGLDGVGVGIGAHMQANSSPFNLVGYAFLLHIYSSPITHVNKPEGLPSRPDKHVIFTIAIPLLQLTVFHVLSIRKRWSTHRLIPTALSSILSLIHFHTTLLMHSYSSVPFHPEKDTLSSYSTPNGTANYPLLNYIPNLFETMLLITIVLTISLNCLTQVMLTGSVSRPLLGLGLAGRSTSAWSWSPNWDEDFGVLILRVGTASLEATGLRGWGNEMGTVVAPRRNIHVLEIEYGSVEMTRSGAVTVIPGSVAVPSSGRNRNKRRTMWGWKNEIRAVHVREGDTSTGGSVGIPGVIGVSRLWLREAWRYVKGICKVCRTAFAMLWEHFRTKKVVTHPHSWVAPRRRRLEVRVDRPMIEEEEYEEYEEDAYDQFVQGDELSDDDDDEWDNDDASSSSSDEEDEDEDEDEGDEEKDREALVLYADLRSRESTPGVSSSTLLAHMIHTGGSPLTRRRYDAMLDGEMCRGVVPGNLSPSAASTAKSDDFSTDDDHRQNCVICTTEAREIICWPCRCLSMCDNCRESLASRSSSSKHRCPCCRRSVEGYSRIFIP</sequence>
<dbReference type="GO" id="GO:0006511">
    <property type="term" value="P:ubiquitin-dependent protein catabolic process"/>
    <property type="evidence" value="ECO:0007669"/>
    <property type="project" value="TreeGrafter"/>
</dbReference>
<evidence type="ECO:0000313" key="4">
    <source>
        <dbReference type="EMBL" id="KAK0496759.1"/>
    </source>
</evidence>
<reference evidence="4" key="1">
    <citation type="submission" date="2023-06" db="EMBL/GenBank/DDBJ databases">
        <authorList>
            <consortium name="Lawrence Berkeley National Laboratory"/>
            <person name="Ahrendt S."/>
            <person name="Sahu N."/>
            <person name="Indic B."/>
            <person name="Wong-Bajracharya J."/>
            <person name="Merenyi Z."/>
            <person name="Ke H.-M."/>
            <person name="Monk M."/>
            <person name="Kocsube S."/>
            <person name="Drula E."/>
            <person name="Lipzen A."/>
            <person name="Balint B."/>
            <person name="Henrissat B."/>
            <person name="Andreopoulos B."/>
            <person name="Martin F.M."/>
            <person name="Harder C.B."/>
            <person name="Rigling D."/>
            <person name="Ford K.L."/>
            <person name="Foster G.D."/>
            <person name="Pangilinan J."/>
            <person name="Papanicolaou A."/>
            <person name="Barry K."/>
            <person name="LaButti K."/>
            <person name="Viragh M."/>
            <person name="Koriabine M."/>
            <person name="Yan M."/>
            <person name="Riley R."/>
            <person name="Champramary S."/>
            <person name="Plett K.L."/>
            <person name="Tsai I.J."/>
            <person name="Slot J."/>
            <person name="Sipos G."/>
            <person name="Plett J."/>
            <person name="Nagy L.G."/>
            <person name="Grigoriev I.V."/>
        </authorList>
    </citation>
    <scope>NUCLEOTIDE SEQUENCE</scope>
    <source>
        <strain evidence="4">HWK02</strain>
    </source>
</reference>
<dbReference type="InterPro" id="IPR013083">
    <property type="entry name" value="Znf_RING/FYVE/PHD"/>
</dbReference>
<dbReference type="PANTHER" id="PTHR22696:SF1">
    <property type="entry name" value="E3 UBIQUITIN-PROTEIN LIGASE RNF26"/>
    <property type="match status" value="1"/>
</dbReference>